<dbReference type="GeneID" id="63844403"/>
<accession>A0A9P4LDS1</accession>
<dbReference type="Proteomes" id="UP000800039">
    <property type="component" value="Unassembled WGS sequence"/>
</dbReference>
<dbReference type="AlphaFoldDB" id="A0A9P4LDS1"/>
<comment type="caution">
    <text evidence="2">The sequence shown here is derived from an EMBL/GenBank/DDBJ whole genome shotgun (WGS) entry which is preliminary data.</text>
</comment>
<dbReference type="EMBL" id="ML976614">
    <property type="protein sequence ID" value="KAF1850672.1"/>
    <property type="molecule type" value="Genomic_DNA"/>
</dbReference>
<gene>
    <name evidence="2" type="ORF">K460DRAFT_19537</name>
</gene>
<dbReference type="RefSeq" id="XP_040793235.1">
    <property type="nucleotide sequence ID" value="XM_040927151.1"/>
</dbReference>
<feature type="region of interest" description="Disordered" evidence="1">
    <location>
        <begin position="234"/>
        <end position="275"/>
    </location>
</feature>
<feature type="compositionally biased region" description="Polar residues" evidence="1">
    <location>
        <begin position="254"/>
        <end position="264"/>
    </location>
</feature>
<feature type="compositionally biased region" description="Acidic residues" evidence="1">
    <location>
        <begin position="340"/>
        <end position="362"/>
    </location>
</feature>
<dbReference type="OrthoDB" id="3675232at2759"/>
<evidence type="ECO:0000313" key="2">
    <source>
        <dbReference type="EMBL" id="KAF1850672.1"/>
    </source>
</evidence>
<evidence type="ECO:0000256" key="1">
    <source>
        <dbReference type="SAM" id="MobiDB-lite"/>
    </source>
</evidence>
<proteinExistence type="predicted"/>
<evidence type="ECO:0000313" key="3">
    <source>
        <dbReference type="Proteomes" id="UP000800039"/>
    </source>
</evidence>
<organism evidence="2 3">
    <name type="scientific">Cucurbitaria berberidis CBS 394.84</name>
    <dbReference type="NCBI Taxonomy" id="1168544"/>
    <lineage>
        <taxon>Eukaryota</taxon>
        <taxon>Fungi</taxon>
        <taxon>Dikarya</taxon>
        <taxon>Ascomycota</taxon>
        <taxon>Pezizomycotina</taxon>
        <taxon>Dothideomycetes</taxon>
        <taxon>Pleosporomycetidae</taxon>
        <taxon>Pleosporales</taxon>
        <taxon>Pleosporineae</taxon>
        <taxon>Cucurbitariaceae</taxon>
        <taxon>Cucurbitaria</taxon>
    </lineage>
</organism>
<name>A0A9P4LDS1_9PLEO</name>
<reference evidence="2" key="1">
    <citation type="submission" date="2020-01" db="EMBL/GenBank/DDBJ databases">
        <authorList>
            <consortium name="DOE Joint Genome Institute"/>
            <person name="Haridas S."/>
            <person name="Albert R."/>
            <person name="Binder M."/>
            <person name="Bloem J."/>
            <person name="Labutti K."/>
            <person name="Salamov A."/>
            <person name="Andreopoulos B."/>
            <person name="Baker S.E."/>
            <person name="Barry K."/>
            <person name="Bills G."/>
            <person name="Bluhm B.H."/>
            <person name="Cannon C."/>
            <person name="Castanera R."/>
            <person name="Culley D.E."/>
            <person name="Daum C."/>
            <person name="Ezra D."/>
            <person name="Gonzalez J.B."/>
            <person name="Henrissat B."/>
            <person name="Kuo A."/>
            <person name="Liang C."/>
            <person name="Lipzen A."/>
            <person name="Lutzoni F."/>
            <person name="Magnuson J."/>
            <person name="Mondo S."/>
            <person name="Nolan M."/>
            <person name="Ohm R."/>
            <person name="Pangilinan J."/>
            <person name="Park H.-J."/>
            <person name="Ramirez L."/>
            <person name="Alfaro M."/>
            <person name="Sun H."/>
            <person name="Tritt A."/>
            <person name="Yoshinaga Y."/>
            <person name="Zwiers L.-H."/>
            <person name="Turgeon B.G."/>
            <person name="Goodwin S.B."/>
            <person name="Spatafora J.W."/>
            <person name="Crous P.W."/>
            <person name="Grigoriev I.V."/>
        </authorList>
    </citation>
    <scope>NUCLEOTIDE SEQUENCE</scope>
    <source>
        <strain evidence="2">CBS 394.84</strain>
    </source>
</reference>
<feature type="compositionally biased region" description="Low complexity" evidence="1">
    <location>
        <begin position="363"/>
        <end position="372"/>
    </location>
</feature>
<protein>
    <submittedName>
        <fullName evidence="2">Uncharacterized protein</fullName>
    </submittedName>
</protein>
<keyword evidence="3" id="KW-1185">Reference proteome</keyword>
<sequence length="559" mass="63013">MASLPKNNAFGAGSPSWNLPFPDGNMTAAEILAYLPHWLKSIDVIDRLVANGGRSAIIAAMINEFRHQPTGEIFQANSVQIMMSYAMRRAGYTDWTVGTHELWKRESDSDEENLSVKDFRPPRLTHPKTVAKRNRQDLARNYEAEPIEFKDLALHVKKHPADADALDLTRCIQYALTHQHEKWLFPTDFKRLVIHLGGPAQIDHLHHDRQVFARRENLVTPAKPTPRKFNRTMKAEVTPRRRNKPPTHIEKALSLSQSGTTGSMTPRKRGSEDLGRILLGSQRRSGRLAGKAINLCEEDSDATDNDVFDSAYSGYSTPAKKRKISLTPPTPISPSNDSEFVQDDSEPDDDIAEAEDASEEDALSLSSGPRGRAAARKARQNIQSSFTSNRTPLILKVSKLAPSPEKKLRTPPPQKPVPTYIHTVVSPEVMEAVKQFAHRTPVLLQPPVLSANRLRVDAASIYLYASEGCSNPKEMWESALSCTRFGGPRRHAPFRELHRLTDPDMMDGSDWAENIRWAKEQNLAFGSKTWTEYDYHLEMITQARRETMWVSEELIRMGM</sequence>
<feature type="region of interest" description="Disordered" evidence="1">
    <location>
        <begin position="321"/>
        <end position="385"/>
    </location>
</feature>